<name>A0AAD4S4Z6_9MAGN</name>
<evidence type="ECO:0000259" key="1">
    <source>
        <dbReference type="SMART" id="SM00579"/>
    </source>
</evidence>
<evidence type="ECO:0000313" key="2">
    <source>
        <dbReference type="EMBL" id="KAI3863650.1"/>
    </source>
</evidence>
<dbReference type="InterPro" id="IPR006566">
    <property type="entry name" value="FBD"/>
</dbReference>
<dbReference type="EMBL" id="JAJJMB010014022">
    <property type="protein sequence ID" value="KAI3863650.1"/>
    <property type="molecule type" value="Genomic_DNA"/>
</dbReference>
<gene>
    <name evidence="2" type="ORF">MKW98_031242</name>
</gene>
<proteinExistence type="predicted"/>
<protein>
    <recommendedName>
        <fullName evidence="1">FBD domain-containing protein</fullName>
    </recommendedName>
</protein>
<dbReference type="Proteomes" id="UP001202328">
    <property type="component" value="Unassembled WGS sequence"/>
</dbReference>
<feature type="domain" description="FBD" evidence="1">
    <location>
        <begin position="76"/>
        <end position="141"/>
    </location>
</feature>
<dbReference type="AlphaFoldDB" id="A0AAD4S4Z6"/>
<reference evidence="2" key="1">
    <citation type="submission" date="2022-04" db="EMBL/GenBank/DDBJ databases">
        <title>A functionally conserved STORR gene fusion in Papaver species that diverged 16.8 million years ago.</title>
        <authorList>
            <person name="Catania T."/>
        </authorList>
    </citation>
    <scope>NUCLEOTIDE SEQUENCE</scope>
    <source>
        <strain evidence="2">S-188037</strain>
    </source>
</reference>
<accession>A0AAD4S4Z6</accession>
<sequence length="142" mass="16725">MSTSFTLKNLSSLNFMPKVFMKFFRGLHKVKLLKLRPYFIKPLYLHNDPQLYPCCDEVKFNPENIGDYWDAGLSMSCMICHLKYLEIKGLLGRVDELKFLEILLKHATVLEKVVLSRRMRKFSEILLTFPTASKEILILFKF</sequence>
<keyword evidence="3" id="KW-1185">Reference proteome</keyword>
<dbReference type="Pfam" id="PF08387">
    <property type="entry name" value="FBD"/>
    <property type="match status" value="1"/>
</dbReference>
<organism evidence="2 3">
    <name type="scientific">Papaver atlanticum</name>
    <dbReference type="NCBI Taxonomy" id="357466"/>
    <lineage>
        <taxon>Eukaryota</taxon>
        <taxon>Viridiplantae</taxon>
        <taxon>Streptophyta</taxon>
        <taxon>Embryophyta</taxon>
        <taxon>Tracheophyta</taxon>
        <taxon>Spermatophyta</taxon>
        <taxon>Magnoliopsida</taxon>
        <taxon>Ranunculales</taxon>
        <taxon>Papaveraceae</taxon>
        <taxon>Papaveroideae</taxon>
        <taxon>Papaver</taxon>
    </lineage>
</organism>
<comment type="caution">
    <text evidence="2">The sequence shown here is derived from an EMBL/GenBank/DDBJ whole genome shotgun (WGS) entry which is preliminary data.</text>
</comment>
<dbReference type="SMART" id="SM00579">
    <property type="entry name" value="FBD"/>
    <property type="match status" value="1"/>
</dbReference>
<evidence type="ECO:0000313" key="3">
    <source>
        <dbReference type="Proteomes" id="UP001202328"/>
    </source>
</evidence>